<dbReference type="RefSeq" id="WP_318647903.1">
    <property type="nucleotide sequence ID" value="NZ_CP137852.1"/>
</dbReference>
<evidence type="ECO:0000313" key="2">
    <source>
        <dbReference type="EMBL" id="WPB83946.1"/>
    </source>
</evidence>
<feature type="region of interest" description="Disordered" evidence="1">
    <location>
        <begin position="804"/>
        <end position="826"/>
    </location>
</feature>
<accession>A0ABZ0PF83</accession>
<organism evidence="2 3">
    <name type="scientific">Sediminicoccus rosea</name>
    <dbReference type="NCBI Taxonomy" id="1225128"/>
    <lineage>
        <taxon>Bacteria</taxon>
        <taxon>Pseudomonadati</taxon>
        <taxon>Pseudomonadota</taxon>
        <taxon>Alphaproteobacteria</taxon>
        <taxon>Acetobacterales</taxon>
        <taxon>Roseomonadaceae</taxon>
        <taxon>Sediminicoccus</taxon>
    </lineage>
</organism>
<feature type="compositionally biased region" description="Pro residues" evidence="1">
    <location>
        <begin position="535"/>
        <end position="552"/>
    </location>
</feature>
<sequence length="869" mass="92221">MIEERVLHLAGGISGLGDMDTYSGGRGRPGRPLTARDRQTLLDAATAAERAYVCELALRIDRNTAGPGGAPAMFWFDFGNDDRGGRGYFALGFMRPGFGAIALNAAAFPTIDEQVQHTVVHEAWHAVQGAMFPATYLPHWMLEGQADAMAIRAMERAGLINHPARLRRLARQPGELNSFVRFAGARRYDRTLAIDMDPARYPNELTDFAYPSVRLPIWVPAYWLAPHGGAVPDRPVFQRGMAWRSGYLTQSFWHWLVRQRGGNTVMNSVMTTPPAGTTEADWVTWLDRGLRASGGWPGGVAEAYGHFIAEMADLPERYVHSRSGHLAFPLWEALLWQEGCTRVLLRAEYGESTATHRLRVDPIAARCIHVKVEGFGPTAPDIAGRNSVLLPQTVAAPDVLAAQSLPPPPPLVGITARVINGERDRCDAAAQLGLGSRGTHLLSFPRPTPGSGPEAGRVCDRRWNVMYAPLTLPGGGQATGGWQTVLLSNVDPRNPAETGPVEVELFFSLQFSSISASGTATPGQRPEEASRPAPRRLPPGRPREAPPIPQPTPVTHEDPAEAGACDAPRRAAIACGPLTRIRLVGGRLGELLAAAGASSLGGALASTVGDLGTLQLDGLTPDPMDGPRLAAQRAAMQAFSAAAQAAMLRQPGGAAPESIAINIEMPRLPPGFTGVVEPVVVALEWSDGTREGVLESRGPLGVLALGLYPPRGRLEITANSPEAGLAGRFEAPLFEDRNPEGSAGAAAAMPPLTEVARIAGRFGAIPATVRDETDKTDPDEHFFRAWPRWWETMPRHMRPMAAAAGWGQSAGGGPPPASAPAPASTGGGAALPLGPGCDCSCGARATTPAIRRLACLPECRAAWAGCGTP</sequence>
<keyword evidence="3" id="KW-1185">Reference proteome</keyword>
<proteinExistence type="predicted"/>
<reference evidence="2 3" key="1">
    <citation type="submission" date="2023-11" db="EMBL/GenBank/DDBJ databases">
        <title>Arctic aerobic anoxygenic photoheterotroph Sediminicoccus rosea KRV36 adapts its photosynthesis to long days of polar summer.</title>
        <authorList>
            <person name="Tomasch J."/>
            <person name="Kopejtka K."/>
            <person name="Bily T."/>
            <person name="Gardiner A.T."/>
            <person name="Gardian Z."/>
            <person name="Shivaramu S."/>
            <person name="Koblizek M."/>
            <person name="Engelhardt F."/>
            <person name="Kaftan D."/>
        </authorList>
    </citation>
    <scope>NUCLEOTIDE SEQUENCE [LARGE SCALE GENOMIC DNA]</scope>
    <source>
        <strain evidence="2 3">R-30</strain>
    </source>
</reference>
<gene>
    <name evidence="2" type="ORF">R9Z33_17765</name>
</gene>
<protein>
    <submittedName>
        <fullName evidence="2">Uncharacterized protein</fullName>
    </submittedName>
</protein>
<dbReference type="Proteomes" id="UP001305521">
    <property type="component" value="Chromosome"/>
</dbReference>
<evidence type="ECO:0000256" key="1">
    <source>
        <dbReference type="SAM" id="MobiDB-lite"/>
    </source>
</evidence>
<name>A0ABZ0PF83_9PROT</name>
<evidence type="ECO:0000313" key="3">
    <source>
        <dbReference type="Proteomes" id="UP001305521"/>
    </source>
</evidence>
<dbReference type="EMBL" id="CP137852">
    <property type="protein sequence ID" value="WPB83946.1"/>
    <property type="molecule type" value="Genomic_DNA"/>
</dbReference>
<feature type="region of interest" description="Disordered" evidence="1">
    <location>
        <begin position="516"/>
        <end position="562"/>
    </location>
</feature>